<protein>
    <submittedName>
        <fullName evidence="2">Uncharacterized protein</fullName>
    </submittedName>
</protein>
<sequence length="109" mass="11872">MKKKPAGQSGRKKPMRAKRGVAGAASGLRLESGGGAPEPVRRAWLQSCVSVACIADVASIGRQYDAGMTARNKNRREKKSPLMKAGLKLFSWRRIVETGVIMLRCVIYV</sequence>
<name>A0A7W2ER08_9BURK</name>
<evidence type="ECO:0000313" key="3">
    <source>
        <dbReference type="Proteomes" id="UP000534388"/>
    </source>
</evidence>
<feature type="compositionally biased region" description="Basic residues" evidence="1">
    <location>
        <begin position="1"/>
        <end position="19"/>
    </location>
</feature>
<accession>A0A7W2ER08</accession>
<comment type="caution">
    <text evidence="2">The sequence shown here is derived from an EMBL/GenBank/DDBJ whole genome shotgun (WGS) entry which is preliminary data.</text>
</comment>
<keyword evidence="3" id="KW-1185">Reference proteome</keyword>
<evidence type="ECO:0000256" key="1">
    <source>
        <dbReference type="SAM" id="MobiDB-lite"/>
    </source>
</evidence>
<gene>
    <name evidence="2" type="ORF">H3H37_07700</name>
</gene>
<dbReference type="RefSeq" id="WP_182161113.1">
    <property type="nucleotide sequence ID" value="NZ_JACEZT010000004.1"/>
</dbReference>
<proteinExistence type="predicted"/>
<evidence type="ECO:0000313" key="2">
    <source>
        <dbReference type="EMBL" id="MBA5636935.1"/>
    </source>
</evidence>
<dbReference type="AlphaFoldDB" id="A0A7W2ER08"/>
<feature type="region of interest" description="Disordered" evidence="1">
    <location>
        <begin position="1"/>
        <end position="36"/>
    </location>
</feature>
<reference evidence="2 3" key="1">
    <citation type="submission" date="2020-07" db="EMBL/GenBank/DDBJ databases">
        <title>Novel species isolated from subtropical streams in China.</title>
        <authorList>
            <person name="Lu H."/>
        </authorList>
    </citation>
    <scope>NUCLEOTIDE SEQUENCE [LARGE SCALE GENOMIC DNA]</scope>
    <source>
        <strain evidence="2 3">LX20W</strain>
    </source>
</reference>
<organism evidence="2 3">
    <name type="scientific">Rugamonas brunnea</name>
    <dbReference type="NCBI Taxonomy" id="2758569"/>
    <lineage>
        <taxon>Bacteria</taxon>
        <taxon>Pseudomonadati</taxon>
        <taxon>Pseudomonadota</taxon>
        <taxon>Betaproteobacteria</taxon>
        <taxon>Burkholderiales</taxon>
        <taxon>Oxalobacteraceae</taxon>
        <taxon>Telluria group</taxon>
        <taxon>Rugamonas</taxon>
    </lineage>
</organism>
<dbReference type="Proteomes" id="UP000534388">
    <property type="component" value="Unassembled WGS sequence"/>
</dbReference>
<dbReference type="EMBL" id="JACEZT010000004">
    <property type="protein sequence ID" value="MBA5636935.1"/>
    <property type="molecule type" value="Genomic_DNA"/>
</dbReference>